<dbReference type="STRING" id="521045.Kole_2130"/>
<dbReference type="EC" id="3.2.2.9" evidence="2"/>
<dbReference type="InterPro" id="IPR035994">
    <property type="entry name" value="Nucleoside_phosphorylase_sf"/>
</dbReference>
<dbReference type="AlphaFoldDB" id="C5CIA5"/>
<dbReference type="eggNOG" id="COG0775">
    <property type="taxonomic scope" value="Bacteria"/>
</dbReference>
<protein>
    <submittedName>
        <fullName evidence="2">Adenosylhomocysteine nucleosidase</fullName>
        <ecNumber evidence="2">3.2.2.9</ecNumber>
    </submittedName>
</protein>
<dbReference type="GO" id="GO:0008930">
    <property type="term" value="F:methylthioadenosine nucleosidase activity"/>
    <property type="evidence" value="ECO:0007669"/>
    <property type="project" value="TreeGrafter"/>
</dbReference>
<dbReference type="GO" id="GO:0008782">
    <property type="term" value="F:adenosylhomocysteine nucleosidase activity"/>
    <property type="evidence" value="ECO:0007669"/>
    <property type="project" value="UniProtKB-EC"/>
</dbReference>
<dbReference type="OrthoDB" id="44283at2"/>
<dbReference type="PANTHER" id="PTHR46832:SF1">
    <property type="entry name" value="5'-METHYLTHIOADENOSINE_S-ADENOSYLHOMOCYSTEINE NUCLEOSIDASE"/>
    <property type="match status" value="1"/>
</dbReference>
<reference evidence="2 3" key="2">
    <citation type="journal article" date="2011" name="J. Bacteriol.">
        <title>Genome Sequence of Kosmotoga olearia Strain TBF 19.5.1, a Thermophilic Bacterium with a Wide Growth Temperature Range, Isolated from the Troll B Oil Platform in the North Sea.</title>
        <authorList>
            <person name="Swithers K.S."/>
            <person name="Dipippo J.L."/>
            <person name="Bruce D.C."/>
            <person name="Detter C."/>
            <person name="Tapia R."/>
            <person name="Han S."/>
            <person name="Goodwin L.A."/>
            <person name="Han J."/>
            <person name="Woyke T."/>
            <person name="Pitluck S."/>
            <person name="Pennacchio L."/>
            <person name="Nolan M."/>
            <person name="Mikhailova N."/>
            <person name="Land M.L."/>
            <person name="Nesbo C.L."/>
            <person name="Gogarten J.P."/>
            <person name="Noll K.M."/>
        </authorList>
    </citation>
    <scope>NUCLEOTIDE SEQUENCE [LARGE SCALE GENOMIC DNA]</scope>
    <source>
        <strain evidence="3">ATCC BAA-1733 / DSM 21960 / TBF 19.5.1</strain>
    </source>
</reference>
<dbReference type="RefSeq" id="WP_015869448.1">
    <property type="nucleotide sequence ID" value="NC_012785.1"/>
</dbReference>
<proteinExistence type="predicted"/>
<evidence type="ECO:0000259" key="1">
    <source>
        <dbReference type="Pfam" id="PF01048"/>
    </source>
</evidence>
<dbReference type="CDD" id="cd09008">
    <property type="entry name" value="MTAN"/>
    <property type="match status" value="1"/>
</dbReference>
<keyword evidence="2" id="KW-0378">Hydrolase</keyword>
<dbReference type="Pfam" id="PF01048">
    <property type="entry name" value="PNP_UDP_1"/>
    <property type="match status" value="1"/>
</dbReference>
<feature type="domain" description="Nucleoside phosphorylase" evidence="1">
    <location>
        <begin position="2"/>
        <end position="214"/>
    </location>
</feature>
<dbReference type="HOGENOM" id="CLU_031248_2_1_0"/>
<dbReference type="Gene3D" id="3.40.50.1580">
    <property type="entry name" value="Nucleoside phosphorylase domain"/>
    <property type="match status" value="1"/>
</dbReference>
<dbReference type="KEGG" id="kol:Kole_2130"/>
<evidence type="ECO:0000313" key="2">
    <source>
        <dbReference type="EMBL" id="ACR80807.1"/>
    </source>
</evidence>
<evidence type="ECO:0000313" key="3">
    <source>
        <dbReference type="Proteomes" id="UP000002382"/>
    </source>
</evidence>
<dbReference type="PANTHER" id="PTHR46832">
    <property type="entry name" value="5'-METHYLTHIOADENOSINE/S-ADENOSYLHOMOCYSTEINE NUCLEOSIDASE"/>
    <property type="match status" value="1"/>
</dbReference>
<dbReference type="GO" id="GO:0005829">
    <property type="term" value="C:cytosol"/>
    <property type="evidence" value="ECO:0007669"/>
    <property type="project" value="TreeGrafter"/>
</dbReference>
<dbReference type="GO" id="GO:0009116">
    <property type="term" value="P:nucleoside metabolic process"/>
    <property type="evidence" value="ECO:0007669"/>
    <property type="project" value="InterPro"/>
</dbReference>
<keyword evidence="3" id="KW-1185">Reference proteome</keyword>
<organism evidence="2 3">
    <name type="scientific">Kosmotoga olearia (strain ATCC BAA-1733 / DSM 21960 / TBF 19.5.1)</name>
    <dbReference type="NCBI Taxonomy" id="521045"/>
    <lineage>
        <taxon>Bacteria</taxon>
        <taxon>Thermotogati</taxon>
        <taxon>Thermotogota</taxon>
        <taxon>Thermotogae</taxon>
        <taxon>Kosmotogales</taxon>
        <taxon>Kosmotogaceae</taxon>
        <taxon>Kosmotoga</taxon>
    </lineage>
</organism>
<accession>C5CIA5</accession>
<dbReference type="GO" id="GO:0019284">
    <property type="term" value="P:L-methionine salvage from S-adenosylmethionine"/>
    <property type="evidence" value="ECO:0007669"/>
    <property type="project" value="TreeGrafter"/>
</dbReference>
<reference evidence="2 3" key="1">
    <citation type="submission" date="2009-06" db="EMBL/GenBank/DDBJ databases">
        <title>Complete sequence of Thermotogales bacterium TBF 19.5.1.</title>
        <authorList>
            <consortium name="US DOE Joint Genome Institute"/>
            <person name="Lucas S."/>
            <person name="Copeland A."/>
            <person name="Lapidus A."/>
            <person name="Glavina del Rio T."/>
            <person name="Tice H."/>
            <person name="Bruce D."/>
            <person name="Goodwin L."/>
            <person name="Pitluck S."/>
            <person name="Chertkov O."/>
            <person name="Brettin T."/>
            <person name="Detter J.C."/>
            <person name="Han C."/>
            <person name="Schmutz J."/>
            <person name="Larimer F."/>
            <person name="Land M."/>
            <person name="Hauser L."/>
            <person name="Kyrpides N."/>
            <person name="Ovchinnikova G."/>
            <person name="Noll K."/>
        </authorList>
    </citation>
    <scope>NUCLEOTIDE SEQUENCE [LARGE SCALE GENOMIC DNA]</scope>
    <source>
        <strain evidence="3">ATCC BAA-1733 / DSM 21960 / TBF 19.5.1</strain>
    </source>
</reference>
<name>C5CIA5_KOSOT</name>
<dbReference type="SUPFAM" id="SSF53167">
    <property type="entry name" value="Purine and uridine phosphorylases"/>
    <property type="match status" value="1"/>
</dbReference>
<dbReference type="Proteomes" id="UP000002382">
    <property type="component" value="Chromosome"/>
</dbReference>
<dbReference type="InterPro" id="IPR000845">
    <property type="entry name" value="Nucleoside_phosphorylase_d"/>
</dbReference>
<keyword evidence="2" id="KW-0326">Glycosidase</keyword>
<gene>
    <name evidence="2" type="ordered locus">Kole_2130</name>
</gene>
<sequence>MILVMSVFNPEVKPLLEVMLKIEEGELLGRSYTRGLIGKNEVVVASGFVGKVETAALAQKFIDEFSPRLIVMTSGAGAIDSSIEPGTVVIGSEFLEYDLYLPLRSGHISVPTTASVALDHIKQLMPDATYGRIITGDQILADTKKRDELFKQYHACCLDMDSAALARVAKMNRVPFLVIKVILDKCDENSENDFGINFERYGQKPAKILAELLRTHVLEIK</sequence>
<dbReference type="EMBL" id="CP001634">
    <property type="protein sequence ID" value="ACR80807.1"/>
    <property type="molecule type" value="Genomic_DNA"/>
</dbReference>